<accession>A0AAP0J9I9</accession>
<comment type="caution">
    <text evidence="2">The sequence shown here is derived from an EMBL/GenBank/DDBJ whole genome shotgun (WGS) entry which is preliminary data.</text>
</comment>
<evidence type="ECO:0000256" key="1">
    <source>
        <dbReference type="SAM" id="MobiDB-lite"/>
    </source>
</evidence>
<sequence length="82" mass="9606">MAYLCSIESRVEVRPTLSRLIVLICIQINIPCNKVLILLKSLTFHILNFRLNIVIEDKNRSTPHPTRRPHHHSRLDCSHHPH</sequence>
<dbReference type="AlphaFoldDB" id="A0AAP0J9I9"/>
<keyword evidence="3" id="KW-1185">Reference proteome</keyword>
<evidence type="ECO:0000313" key="3">
    <source>
        <dbReference type="Proteomes" id="UP001420932"/>
    </source>
</evidence>
<dbReference type="EMBL" id="JBBNAF010000007">
    <property type="protein sequence ID" value="KAK9128777.1"/>
    <property type="molecule type" value="Genomic_DNA"/>
</dbReference>
<proteinExistence type="predicted"/>
<evidence type="ECO:0000313" key="2">
    <source>
        <dbReference type="EMBL" id="KAK9128777.1"/>
    </source>
</evidence>
<dbReference type="Proteomes" id="UP001420932">
    <property type="component" value="Unassembled WGS sequence"/>
</dbReference>
<name>A0AAP0J9I9_9MAGN</name>
<reference evidence="2 3" key="1">
    <citation type="submission" date="2024-01" db="EMBL/GenBank/DDBJ databases">
        <title>Genome assemblies of Stephania.</title>
        <authorList>
            <person name="Yang L."/>
        </authorList>
    </citation>
    <scope>NUCLEOTIDE SEQUENCE [LARGE SCALE GENOMIC DNA]</scope>
    <source>
        <strain evidence="2">YNDBR</strain>
        <tissue evidence="2">Leaf</tissue>
    </source>
</reference>
<protein>
    <submittedName>
        <fullName evidence="2">Uncharacterized protein</fullName>
    </submittedName>
</protein>
<gene>
    <name evidence="2" type="ORF">Syun_017574</name>
</gene>
<organism evidence="2 3">
    <name type="scientific">Stephania yunnanensis</name>
    <dbReference type="NCBI Taxonomy" id="152371"/>
    <lineage>
        <taxon>Eukaryota</taxon>
        <taxon>Viridiplantae</taxon>
        <taxon>Streptophyta</taxon>
        <taxon>Embryophyta</taxon>
        <taxon>Tracheophyta</taxon>
        <taxon>Spermatophyta</taxon>
        <taxon>Magnoliopsida</taxon>
        <taxon>Ranunculales</taxon>
        <taxon>Menispermaceae</taxon>
        <taxon>Menispermoideae</taxon>
        <taxon>Cissampelideae</taxon>
        <taxon>Stephania</taxon>
    </lineage>
</organism>
<feature type="region of interest" description="Disordered" evidence="1">
    <location>
        <begin position="59"/>
        <end position="82"/>
    </location>
</feature>